<proteinExistence type="predicted"/>
<organism evidence="2 3">
    <name type="scientific">Blyttiomyces helicus</name>
    <dbReference type="NCBI Taxonomy" id="388810"/>
    <lineage>
        <taxon>Eukaryota</taxon>
        <taxon>Fungi</taxon>
        <taxon>Fungi incertae sedis</taxon>
        <taxon>Chytridiomycota</taxon>
        <taxon>Chytridiomycota incertae sedis</taxon>
        <taxon>Chytridiomycetes</taxon>
        <taxon>Chytridiomycetes incertae sedis</taxon>
        <taxon>Blyttiomyces</taxon>
    </lineage>
</organism>
<dbReference type="AlphaFoldDB" id="A0A4P9WNR4"/>
<keyword evidence="1" id="KW-0732">Signal</keyword>
<protein>
    <submittedName>
        <fullName evidence="2">Uncharacterized protein</fullName>
    </submittedName>
</protein>
<name>A0A4P9WNR4_9FUNG</name>
<reference evidence="3" key="1">
    <citation type="journal article" date="2018" name="Nat. Microbiol.">
        <title>Leveraging single-cell genomics to expand the fungal tree of life.</title>
        <authorList>
            <person name="Ahrendt S.R."/>
            <person name="Quandt C.A."/>
            <person name="Ciobanu D."/>
            <person name="Clum A."/>
            <person name="Salamov A."/>
            <person name="Andreopoulos B."/>
            <person name="Cheng J.F."/>
            <person name="Woyke T."/>
            <person name="Pelin A."/>
            <person name="Henrissat B."/>
            <person name="Reynolds N.K."/>
            <person name="Benny G.L."/>
            <person name="Smith M.E."/>
            <person name="James T.Y."/>
            <person name="Grigoriev I.V."/>
        </authorList>
    </citation>
    <scope>NUCLEOTIDE SEQUENCE [LARGE SCALE GENOMIC DNA]</scope>
</reference>
<feature type="signal peptide" evidence="1">
    <location>
        <begin position="1"/>
        <end position="29"/>
    </location>
</feature>
<evidence type="ECO:0000313" key="2">
    <source>
        <dbReference type="EMBL" id="RKO92840.1"/>
    </source>
</evidence>
<keyword evidence="3" id="KW-1185">Reference proteome</keyword>
<evidence type="ECO:0000313" key="3">
    <source>
        <dbReference type="Proteomes" id="UP000269721"/>
    </source>
</evidence>
<evidence type="ECO:0000256" key="1">
    <source>
        <dbReference type="SAM" id="SignalP"/>
    </source>
</evidence>
<gene>
    <name evidence="2" type="ORF">BDK51DRAFT_30795</name>
</gene>
<feature type="chain" id="PRO_5020252348" evidence="1">
    <location>
        <begin position="30"/>
        <end position="107"/>
    </location>
</feature>
<dbReference type="EMBL" id="KZ994477">
    <property type="protein sequence ID" value="RKO92840.1"/>
    <property type="molecule type" value="Genomic_DNA"/>
</dbReference>
<dbReference type="Proteomes" id="UP000269721">
    <property type="component" value="Unassembled WGS sequence"/>
</dbReference>
<sequence>MPVLSSSSCDQIGWSLAWLWSWLQHLTEATVLSKSVHWPSLERGTRIRQHLVGVTGCIGKLVEDCIFYQASQIQLRSGAMDNQQPCSSRAAGAKRKGFSVRNILTAG</sequence>
<accession>A0A4P9WNR4</accession>